<dbReference type="Proteomes" id="UP000766486">
    <property type="component" value="Unassembled WGS sequence"/>
</dbReference>
<keyword evidence="2" id="KW-1185">Reference proteome</keyword>
<sequence length="710" mass="81950">MGHQADRIPWESLASSLEWKFGAECCFGATNFHPRELHNRQESFIQFVNTLSARIRECATQERLKFPENEQWPSPEDVVISDKVAEKINPTIETWRRDRELRCMLYLMDESEWEQLPNPADRGDFDKIIYQRSYEGMEYRHLLPLEQRKMKAFLHELTTNECQTLFETNGPALFSAEVAKTLLMRGDMGTLLRICSHPEVDIRTWWNAPRCGCSRIGCLSPSEEISWRRMHTSALMSYIVLNVLSYFPDQLGSGSQYPAPERDYRRSKAYQNMIIHATEHRWTADVTQLPHRLFFGLERGHLSPVPKMNDEGPDGNDISPEYPFMSKGFIPYDQFLNCQAEAKGYLPTAVDIAQVRAGLVKQTQLPPELVNEILVDAEYDAPQSRLRVPHHPFHPDNAEDLKTYIEYCWAIIVRCEMVARELGEEISWENDITRVLNACFNCYRGPRSLGEVFEGRGIGPGAGRDLLIQYQMIRKIDYIDDFAFDPLRYTLAFEGSEYMQDRIPDVELPSNLPRRTVPFMIEAPLSSVEVLEALLKPEQPYKIHKGRHVHRGPKREEECPVFFQENYQLYEEYSRFQGRLEKDREISFVYISEIDIRKLWFVPGLWPVRLFYIAVPFDYCEVNHIRGVMHPYALVLNGKPGTGSGPSYEVCVSKILNGLGLSECKFERSLLPPGATPLPECVWDAMVGIPGTSTAYFEKAKEQALDEVLD</sequence>
<gene>
    <name evidence="1" type="ORF">CLO192961_LOCUS450768</name>
</gene>
<evidence type="ECO:0000313" key="2">
    <source>
        <dbReference type="Proteomes" id="UP000766486"/>
    </source>
</evidence>
<evidence type="ECO:0000313" key="1">
    <source>
        <dbReference type="EMBL" id="VUC36701.1"/>
    </source>
</evidence>
<dbReference type="EMBL" id="CABFNS010000932">
    <property type="protein sequence ID" value="VUC36701.1"/>
    <property type="molecule type" value="Genomic_DNA"/>
</dbReference>
<organism evidence="1 2">
    <name type="scientific">Bionectria ochroleuca</name>
    <name type="common">Gliocladium roseum</name>
    <dbReference type="NCBI Taxonomy" id="29856"/>
    <lineage>
        <taxon>Eukaryota</taxon>
        <taxon>Fungi</taxon>
        <taxon>Dikarya</taxon>
        <taxon>Ascomycota</taxon>
        <taxon>Pezizomycotina</taxon>
        <taxon>Sordariomycetes</taxon>
        <taxon>Hypocreomycetidae</taxon>
        <taxon>Hypocreales</taxon>
        <taxon>Bionectriaceae</taxon>
        <taxon>Clonostachys</taxon>
    </lineage>
</organism>
<protein>
    <submittedName>
        <fullName evidence="1">Uncharacterized protein</fullName>
    </submittedName>
</protein>
<comment type="caution">
    <text evidence="1">The sequence shown here is derived from an EMBL/GenBank/DDBJ whole genome shotgun (WGS) entry which is preliminary data.</text>
</comment>
<proteinExistence type="predicted"/>
<accession>A0ABY6V0R9</accession>
<reference evidence="1 2" key="1">
    <citation type="submission" date="2019-06" db="EMBL/GenBank/DDBJ databases">
        <authorList>
            <person name="Broberg M."/>
        </authorList>
    </citation>
    <scope>NUCLEOTIDE SEQUENCE [LARGE SCALE GENOMIC DNA]</scope>
</reference>
<name>A0ABY6V0R9_BIOOC</name>